<reference evidence="1 2" key="1">
    <citation type="submission" date="2018-08" db="EMBL/GenBank/DDBJ databases">
        <title>Draft genome sequence of Rhodobacter sphaeroides FY.</title>
        <authorList>
            <person name="Rayyan A."/>
            <person name="Meyer T.E."/>
            <person name="Kyndt J.A."/>
        </authorList>
    </citation>
    <scope>NUCLEOTIDE SEQUENCE [LARGE SCALE GENOMIC DNA]</scope>
    <source>
        <strain evidence="1 2">FY</strain>
    </source>
</reference>
<sequence>MPAAGGALAAARQPAIWNRPLLEPRILRLHAENAAFLADRIAMARDGPNERALDLFDLEARLGAHLAALRRAGAAGLEAALMALDAEPGPGEILVAATLSLGHRPEDDLCVHLPGRLLVPAAAPAIGAALALLDPPRIGPRLRAWLDGDDPLSVLAALEACSRLRADPGPRLAALLRHGAAPVAAQAVRLAGELGRADLGAPILDRLGSCAEAPRAAVLLGERHHAPSLLLPQDPGARPKRWREAAELLPLAVPPAAAKVEIARLLGHPATRRWAVVAAGALGLPETLDWLIAQMEDPLLARSAGLAFGQITGARLGPDNLERATFPEDPEDPVADACRLERSIESHAYWPDPEKCGAWLAKRRPGLAAGERHLLGVAAWTHAAPPEPGHRTQLQLRALSLEIACRTPSAPLPDWRAPVRLGPDGFGRG</sequence>
<dbReference type="AlphaFoldDB" id="A0AAX1UL71"/>
<dbReference type="RefSeq" id="WP_119000003.1">
    <property type="nucleotide sequence ID" value="NZ_QWGP01000008.1"/>
</dbReference>
<evidence type="ECO:0000313" key="1">
    <source>
        <dbReference type="EMBL" id="RHZ95436.1"/>
    </source>
</evidence>
<accession>A0AAX1UL71</accession>
<proteinExistence type="predicted"/>
<comment type="caution">
    <text evidence="1">The sequence shown here is derived from an EMBL/GenBank/DDBJ whole genome shotgun (WGS) entry which is preliminary data.</text>
</comment>
<organism evidence="1 2">
    <name type="scientific">Cereibacter sphaeroides</name>
    <name type="common">Rhodobacter sphaeroides</name>
    <dbReference type="NCBI Taxonomy" id="1063"/>
    <lineage>
        <taxon>Bacteria</taxon>
        <taxon>Pseudomonadati</taxon>
        <taxon>Pseudomonadota</taxon>
        <taxon>Alphaproteobacteria</taxon>
        <taxon>Rhodobacterales</taxon>
        <taxon>Paracoccaceae</taxon>
        <taxon>Cereibacter</taxon>
    </lineage>
</organism>
<gene>
    <name evidence="1" type="ORF">D1114_09570</name>
</gene>
<protein>
    <recommendedName>
        <fullName evidence="3">TIGR02270 family protein</fullName>
    </recommendedName>
</protein>
<evidence type="ECO:0000313" key="2">
    <source>
        <dbReference type="Proteomes" id="UP000266305"/>
    </source>
</evidence>
<dbReference type="Proteomes" id="UP000266305">
    <property type="component" value="Unassembled WGS sequence"/>
</dbReference>
<evidence type="ECO:0008006" key="3">
    <source>
        <dbReference type="Google" id="ProtNLM"/>
    </source>
</evidence>
<name>A0AAX1UL71_CERSP</name>
<dbReference type="EMBL" id="QWGP01000008">
    <property type="protein sequence ID" value="RHZ95436.1"/>
    <property type="molecule type" value="Genomic_DNA"/>
</dbReference>